<dbReference type="SUPFAM" id="SSF49777">
    <property type="entry name" value="PEBP-like"/>
    <property type="match status" value="1"/>
</dbReference>
<dbReference type="InterPro" id="IPR036610">
    <property type="entry name" value="PEBP-like_sf"/>
</dbReference>
<dbReference type="AlphaFoldDB" id="A0AAJ0BWF8"/>
<evidence type="ECO:0000313" key="1">
    <source>
        <dbReference type="EMBL" id="KAK1765729.1"/>
    </source>
</evidence>
<protein>
    <submittedName>
        <fullName evidence="1">Phosphatidylethanolamine-binding protein</fullName>
    </submittedName>
</protein>
<proteinExistence type="predicted"/>
<comment type="caution">
    <text evidence="1">The sequence shown here is derived from an EMBL/GenBank/DDBJ whole genome shotgun (WGS) entry which is preliminary data.</text>
</comment>
<dbReference type="PANTHER" id="PTHR30289">
    <property type="entry name" value="UNCHARACTERIZED PROTEIN YBCL-RELATED"/>
    <property type="match status" value="1"/>
</dbReference>
<dbReference type="Proteomes" id="UP001244011">
    <property type="component" value="Unassembled WGS sequence"/>
</dbReference>
<dbReference type="Pfam" id="PF01161">
    <property type="entry name" value="PBP"/>
    <property type="match status" value="1"/>
</dbReference>
<name>A0AAJ0BWF8_9PEZI</name>
<gene>
    <name evidence="1" type="ORF">QBC33DRAFT_133414</name>
</gene>
<dbReference type="RefSeq" id="XP_060281942.1">
    <property type="nucleotide sequence ID" value="XM_060422064.1"/>
</dbReference>
<evidence type="ECO:0000313" key="2">
    <source>
        <dbReference type="Proteomes" id="UP001244011"/>
    </source>
</evidence>
<accession>A0AAJ0BWF8</accession>
<reference evidence="1" key="1">
    <citation type="submission" date="2023-06" db="EMBL/GenBank/DDBJ databases">
        <title>Genome-scale phylogeny and comparative genomics of the fungal order Sordariales.</title>
        <authorList>
            <consortium name="Lawrence Berkeley National Laboratory"/>
            <person name="Hensen N."/>
            <person name="Bonometti L."/>
            <person name="Westerberg I."/>
            <person name="Brannstrom I.O."/>
            <person name="Guillou S."/>
            <person name="Cros-Aarteil S."/>
            <person name="Calhoun S."/>
            <person name="Haridas S."/>
            <person name="Kuo A."/>
            <person name="Mondo S."/>
            <person name="Pangilinan J."/>
            <person name="Riley R."/>
            <person name="Labutti K."/>
            <person name="Andreopoulos B."/>
            <person name="Lipzen A."/>
            <person name="Chen C."/>
            <person name="Yanf M."/>
            <person name="Daum C."/>
            <person name="Ng V."/>
            <person name="Clum A."/>
            <person name="Steindorff A."/>
            <person name="Ohm R."/>
            <person name="Martin F."/>
            <person name="Silar P."/>
            <person name="Natvig D."/>
            <person name="Lalanne C."/>
            <person name="Gautier V."/>
            <person name="Ament-Velasquez S.L."/>
            <person name="Kruys A."/>
            <person name="Hutchinson M.I."/>
            <person name="Powell A.J."/>
            <person name="Barry K."/>
            <person name="Miller A.N."/>
            <person name="Grigoriev I.V."/>
            <person name="Debuchy R."/>
            <person name="Gladieux P."/>
            <person name="Thoren M.H."/>
            <person name="Johannesson H."/>
        </authorList>
    </citation>
    <scope>NUCLEOTIDE SEQUENCE</scope>
    <source>
        <strain evidence="1">8032-3</strain>
    </source>
</reference>
<dbReference type="InterPro" id="IPR049556">
    <property type="entry name" value="PhiB"/>
</dbReference>
<dbReference type="GeneID" id="85305251"/>
<dbReference type="CDD" id="cd00457">
    <property type="entry name" value="PEBP"/>
    <property type="match status" value="1"/>
</dbReference>
<sequence length="204" mass="22663">MTAILEVTAAYFLKNQKGRDAKSFYMTPAFADFKEPTIEIMSLDCGASPATLAVDYTADGSGKFPILEWKEPEGIAASVKEWLLVAEDPDAPLPTPICHGLYAGIAPEKTQIGPEDLEIQDQSQSLLKGGFHYGKNMRGRVYIPPRPLMNHGVHRYFFQVVALSEPLDKKFLKSSVTREQIADAIKGKVLGWGMWVGSCERKWK</sequence>
<dbReference type="InterPro" id="IPR008914">
    <property type="entry name" value="PEBP"/>
</dbReference>
<dbReference type="PANTHER" id="PTHR30289:SF1">
    <property type="entry name" value="PEBP (PHOSPHATIDYLETHANOLAMINE-BINDING PROTEIN) FAMILY PROTEIN"/>
    <property type="match status" value="1"/>
</dbReference>
<dbReference type="Gene3D" id="3.90.280.10">
    <property type="entry name" value="PEBP-like"/>
    <property type="match status" value="1"/>
</dbReference>
<dbReference type="EMBL" id="MU839014">
    <property type="protein sequence ID" value="KAK1765729.1"/>
    <property type="molecule type" value="Genomic_DNA"/>
</dbReference>
<organism evidence="1 2">
    <name type="scientific">Phialemonium atrogriseum</name>
    <dbReference type="NCBI Taxonomy" id="1093897"/>
    <lineage>
        <taxon>Eukaryota</taxon>
        <taxon>Fungi</taxon>
        <taxon>Dikarya</taxon>
        <taxon>Ascomycota</taxon>
        <taxon>Pezizomycotina</taxon>
        <taxon>Sordariomycetes</taxon>
        <taxon>Sordariomycetidae</taxon>
        <taxon>Cephalothecales</taxon>
        <taxon>Cephalothecaceae</taxon>
        <taxon>Phialemonium</taxon>
    </lineage>
</organism>
<keyword evidence="2" id="KW-1185">Reference proteome</keyword>